<dbReference type="AlphaFoldDB" id="A0A811ZQU1"/>
<feature type="chain" id="PRO_5032670747" evidence="6">
    <location>
        <begin position="19"/>
        <end position="124"/>
    </location>
</feature>
<name>A0A811ZQU1_NYCPR</name>
<keyword evidence="1 6" id="KW-0732">Signal</keyword>
<evidence type="ECO:0000256" key="4">
    <source>
        <dbReference type="ARBA" id="ARBA00023319"/>
    </source>
</evidence>
<dbReference type="PANTHER" id="PTHR19367:SF39">
    <property type="entry name" value="IG-LIKE DOMAIN-CONTAINING PROTEIN"/>
    <property type="match status" value="1"/>
</dbReference>
<dbReference type="InterPro" id="IPR007110">
    <property type="entry name" value="Ig-like_dom"/>
</dbReference>
<evidence type="ECO:0000313" key="9">
    <source>
        <dbReference type="Proteomes" id="UP000645828"/>
    </source>
</evidence>
<dbReference type="Pfam" id="PF07686">
    <property type="entry name" value="V-set"/>
    <property type="match status" value="1"/>
</dbReference>
<evidence type="ECO:0000313" key="8">
    <source>
        <dbReference type="EMBL" id="CAD7691438.1"/>
    </source>
</evidence>
<dbReference type="Gene3D" id="2.60.40.10">
    <property type="entry name" value="Immunoglobulins"/>
    <property type="match status" value="1"/>
</dbReference>
<keyword evidence="2" id="KW-1064">Adaptive immunity</keyword>
<keyword evidence="4" id="KW-0393">Immunoglobulin domain</keyword>
<keyword evidence="9" id="KW-1185">Reference proteome</keyword>
<dbReference type="EMBL" id="CAJHUB010000774">
    <property type="protein sequence ID" value="CAD7691438.1"/>
    <property type="molecule type" value="Genomic_DNA"/>
</dbReference>
<dbReference type="SMART" id="SM00409">
    <property type="entry name" value="IG"/>
    <property type="match status" value="1"/>
</dbReference>
<accession>A0A811ZQU1</accession>
<evidence type="ECO:0000256" key="5">
    <source>
        <dbReference type="ARBA" id="ARBA00043266"/>
    </source>
</evidence>
<evidence type="ECO:0000256" key="6">
    <source>
        <dbReference type="SAM" id="SignalP"/>
    </source>
</evidence>
<dbReference type="GO" id="GO:0042101">
    <property type="term" value="C:T cell receptor complex"/>
    <property type="evidence" value="ECO:0007669"/>
    <property type="project" value="UniProtKB-KW"/>
</dbReference>
<keyword evidence="5" id="KW-0391">Immunity</keyword>
<evidence type="ECO:0000256" key="3">
    <source>
        <dbReference type="ARBA" id="ARBA00023170"/>
    </source>
</evidence>
<dbReference type="InterPro" id="IPR003599">
    <property type="entry name" value="Ig_sub"/>
</dbReference>
<dbReference type="InterPro" id="IPR051287">
    <property type="entry name" value="TCR_variable_region"/>
</dbReference>
<organism evidence="8 9">
    <name type="scientific">Nyctereutes procyonoides</name>
    <name type="common">Raccoon dog</name>
    <name type="synonym">Canis procyonoides</name>
    <dbReference type="NCBI Taxonomy" id="34880"/>
    <lineage>
        <taxon>Eukaryota</taxon>
        <taxon>Metazoa</taxon>
        <taxon>Chordata</taxon>
        <taxon>Craniata</taxon>
        <taxon>Vertebrata</taxon>
        <taxon>Euteleostomi</taxon>
        <taxon>Mammalia</taxon>
        <taxon>Eutheria</taxon>
        <taxon>Laurasiatheria</taxon>
        <taxon>Carnivora</taxon>
        <taxon>Caniformia</taxon>
        <taxon>Canidae</taxon>
        <taxon>Nyctereutes</taxon>
    </lineage>
</organism>
<keyword evidence="3" id="KW-0675">Receptor</keyword>
<dbReference type="SUPFAM" id="SSF48726">
    <property type="entry name" value="Immunoglobulin"/>
    <property type="match status" value="1"/>
</dbReference>
<evidence type="ECO:0000256" key="2">
    <source>
        <dbReference type="ARBA" id="ARBA00023130"/>
    </source>
</evidence>
<dbReference type="SMART" id="SM00406">
    <property type="entry name" value="IGv"/>
    <property type="match status" value="1"/>
</dbReference>
<evidence type="ECO:0000256" key="1">
    <source>
        <dbReference type="ARBA" id="ARBA00022729"/>
    </source>
</evidence>
<sequence length="124" mass="14376">MIFLVGFSLLLFYKGVLCEQVFQSSLEQMVASGSEVTLLCTYDTSYSNPDLYWYRIRSDHSFQFILYRDNTRSRNADFTQGRFSVLHNQSQKTFHLVISQVEPEDSATYYCAIDTHSDTVVQDV</sequence>
<protein>
    <submittedName>
        <fullName evidence="8">(raccoon dog) hypothetical protein</fullName>
    </submittedName>
</protein>
<comment type="caution">
    <text evidence="8">The sequence shown here is derived from an EMBL/GenBank/DDBJ whole genome shotgun (WGS) entry which is preliminary data.</text>
</comment>
<evidence type="ECO:0000259" key="7">
    <source>
        <dbReference type="PROSITE" id="PS50835"/>
    </source>
</evidence>
<dbReference type="InterPro" id="IPR013783">
    <property type="entry name" value="Ig-like_fold"/>
</dbReference>
<feature type="domain" description="Ig-like" evidence="7">
    <location>
        <begin position="19"/>
        <end position="121"/>
    </location>
</feature>
<reference evidence="8" key="1">
    <citation type="submission" date="2020-12" db="EMBL/GenBank/DDBJ databases">
        <authorList>
            <consortium name="Molecular Ecology Group"/>
        </authorList>
    </citation>
    <scope>NUCLEOTIDE SEQUENCE</scope>
    <source>
        <strain evidence="8">TBG_1078</strain>
    </source>
</reference>
<dbReference type="InterPro" id="IPR013106">
    <property type="entry name" value="Ig_V-set"/>
</dbReference>
<keyword evidence="5" id="KW-1279">T cell receptor</keyword>
<dbReference type="GO" id="GO:0002250">
    <property type="term" value="P:adaptive immune response"/>
    <property type="evidence" value="ECO:0007669"/>
    <property type="project" value="UniProtKB-KW"/>
</dbReference>
<proteinExistence type="predicted"/>
<gene>
    <name evidence="8" type="ORF">NYPRO_LOCUS24232</name>
</gene>
<dbReference type="FunFam" id="2.60.40.10:FF:002749">
    <property type="entry name" value="T cell receptor delta variable 3"/>
    <property type="match status" value="1"/>
</dbReference>
<dbReference type="PROSITE" id="PS50835">
    <property type="entry name" value="IG_LIKE"/>
    <property type="match status" value="1"/>
</dbReference>
<feature type="signal peptide" evidence="6">
    <location>
        <begin position="1"/>
        <end position="18"/>
    </location>
</feature>
<dbReference type="Proteomes" id="UP000645828">
    <property type="component" value="Unassembled WGS sequence"/>
</dbReference>
<dbReference type="InterPro" id="IPR036179">
    <property type="entry name" value="Ig-like_dom_sf"/>
</dbReference>
<dbReference type="PANTHER" id="PTHR19367">
    <property type="entry name" value="T-CELL RECEPTOR ALPHA CHAIN V REGION"/>
    <property type="match status" value="1"/>
</dbReference>